<dbReference type="PANTHER" id="PTHR43611">
    <property type="entry name" value="ALPHA-D-GLUCOSE 1-PHOSPHATE PHOSPHATASE"/>
    <property type="match status" value="1"/>
</dbReference>
<evidence type="ECO:0000313" key="2">
    <source>
        <dbReference type="Proteomes" id="UP000095210"/>
    </source>
</evidence>
<name>A0AAC9N0J3_9PSEU</name>
<dbReference type="PANTHER" id="PTHR43611:SF3">
    <property type="entry name" value="FLAVIN MONONUCLEOTIDE HYDROLASE 1, CHLOROPLATIC"/>
    <property type="match status" value="1"/>
</dbReference>
<dbReference type="InterPro" id="IPR036412">
    <property type="entry name" value="HAD-like_sf"/>
</dbReference>
<sequence>MCRRRVIPRLAGVTLSGLVVDFFGVLTDVDGIPDREPPLISVVRAARASGLRTALLSNAEGAPDDEMLAGLFDAMVVSGEVGLFKPDPEIYRFAAKRLDLPTGACVFVDDLPTNVEGAVRAGMVGVHHRTVQATVEELAVLFDRDFSAEPTG</sequence>
<organism evidence="1 2">
    <name type="scientific">Actinoalloteichus hymeniacidonis</name>
    <dbReference type="NCBI Taxonomy" id="340345"/>
    <lineage>
        <taxon>Bacteria</taxon>
        <taxon>Bacillati</taxon>
        <taxon>Actinomycetota</taxon>
        <taxon>Actinomycetes</taxon>
        <taxon>Pseudonocardiales</taxon>
        <taxon>Pseudonocardiaceae</taxon>
        <taxon>Actinoalloteichus</taxon>
    </lineage>
</organism>
<evidence type="ECO:0000313" key="1">
    <source>
        <dbReference type="EMBL" id="AOS65430.1"/>
    </source>
</evidence>
<dbReference type="Pfam" id="PF00702">
    <property type="entry name" value="Hydrolase"/>
    <property type="match status" value="1"/>
</dbReference>
<dbReference type="InterPro" id="IPR023214">
    <property type="entry name" value="HAD_sf"/>
</dbReference>
<dbReference type="NCBIfam" id="TIGR01509">
    <property type="entry name" value="HAD-SF-IA-v3"/>
    <property type="match status" value="1"/>
</dbReference>
<dbReference type="Gene3D" id="3.40.50.1000">
    <property type="entry name" value="HAD superfamily/HAD-like"/>
    <property type="match status" value="1"/>
</dbReference>
<dbReference type="EMBL" id="CP014859">
    <property type="protein sequence ID" value="AOS65430.1"/>
    <property type="molecule type" value="Genomic_DNA"/>
</dbReference>
<gene>
    <name evidence="1" type="ORF">TL08_23250</name>
</gene>
<keyword evidence="2" id="KW-1185">Reference proteome</keyword>
<dbReference type="InterPro" id="IPR006439">
    <property type="entry name" value="HAD-SF_hydro_IA"/>
</dbReference>
<dbReference type="KEGG" id="ahm:TL08_23250"/>
<protein>
    <recommendedName>
        <fullName evidence="3">Haloacid dehalogenase superfamily protein, subfamily IA, variant 3 with third motif having DD or ED</fullName>
    </recommendedName>
</protein>
<dbReference type="AlphaFoldDB" id="A0AAC9N0J3"/>
<dbReference type="SUPFAM" id="SSF56784">
    <property type="entry name" value="HAD-like"/>
    <property type="match status" value="1"/>
</dbReference>
<dbReference type="Proteomes" id="UP000095210">
    <property type="component" value="Chromosome"/>
</dbReference>
<reference evidence="2" key="1">
    <citation type="submission" date="2016-03" db="EMBL/GenBank/DDBJ databases">
        <title>Complete genome sequence of the type strain Actinoalloteichus hymeniacidonis DSM 45092.</title>
        <authorList>
            <person name="Schaffert L."/>
            <person name="Albersmeier A."/>
            <person name="Winkler A."/>
            <person name="Kalinowski J."/>
            <person name="Zotchev S."/>
            <person name="Ruckert C."/>
        </authorList>
    </citation>
    <scope>NUCLEOTIDE SEQUENCE [LARGE SCALE GENOMIC DNA]</scope>
    <source>
        <strain evidence="2">HPA177(T) (DSM 45092(T))</strain>
    </source>
</reference>
<proteinExistence type="predicted"/>
<evidence type="ECO:0008006" key="3">
    <source>
        <dbReference type="Google" id="ProtNLM"/>
    </source>
</evidence>
<accession>A0AAC9N0J3</accession>